<reference evidence="11 12" key="1">
    <citation type="submission" date="2020-04" db="EMBL/GenBank/DDBJ databases">
        <title>Plant Genome Project.</title>
        <authorList>
            <person name="Zhang R.-G."/>
        </authorList>
    </citation>
    <scope>NUCLEOTIDE SEQUENCE [LARGE SCALE GENOMIC DNA]</scope>
    <source>
        <strain evidence="11">YNK0</strain>
        <tissue evidence="11">Leaf</tissue>
    </source>
</reference>
<dbReference type="Gene3D" id="3.40.140.10">
    <property type="entry name" value="Cytidine Deaminase, domain 2"/>
    <property type="match status" value="1"/>
</dbReference>
<feature type="domain" description="CMP/dCMP-type deaminase" evidence="10">
    <location>
        <begin position="1110"/>
        <end position="1232"/>
    </location>
</feature>
<evidence type="ECO:0000256" key="6">
    <source>
        <dbReference type="ARBA" id="ARBA00022801"/>
    </source>
</evidence>
<feature type="region of interest" description="Disordered" evidence="9">
    <location>
        <begin position="324"/>
        <end position="344"/>
    </location>
</feature>
<accession>A0A835D246</accession>
<dbReference type="InterPro" id="IPR016193">
    <property type="entry name" value="Cytidine_deaminase-like"/>
</dbReference>
<keyword evidence="6" id="KW-0378">Hydrolase</keyword>
<dbReference type="GO" id="GO:0046872">
    <property type="term" value="F:metal ion binding"/>
    <property type="evidence" value="ECO:0007669"/>
    <property type="project" value="UniProtKB-KW"/>
</dbReference>
<feature type="region of interest" description="Disordered" evidence="9">
    <location>
        <begin position="917"/>
        <end position="1090"/>
    </location>
</feature>
<keyword evidence="4" id="KW-0819">tRNA processing</keyword>
<evidence type="ECO:0000259" key="10">
    <source>
        <dbReference type="PROSITE" id="PS51747"/>
    </source>
</evidence>
<feature type="region of interest" description="Disordered" evidence="9">
    <location>
        <begin position="646"/>
        <end position="702"/>
    </location>
</feature>
<comment type="catalytic activity">
    <reaction evidence="8">
        <text>adenosine(34) in tRNA + H2O + H(+) = inosine(34) in tRNA + NH4(+)</text>
        <dbReference type="Rhea" id="RHEA:43168"/>
        <dbReference type="Rhea" id="RHEA-COMP:10373"/>
        <dbReference type="Rhea" id="RHEA-COMP:10374"/>
        <dbReference type="ChEBI" id="CHEBI:15377"/>
        <dbReference type="ChEBI" id="CHEBI:15378"/>
        <dbReference type="ChEBI" id="CHEBI:28938"/>
        <dbReference type="ChEBI" id="CHEBI:74411"/>
        <dbReference type="ChEBI" id="CHEBI:82852"/>
        <dbReference type="EC" id="3.5.4.33"/>
    </reaction>
</comment>
<dbReference type="OMA" id="TKMHDIF"/>
<evidence type="ECO:0000256" key="8">
    <source>
        <dbReference type="ARBA" id="ARBA00048045"/>
    </source>
</evidence>
<dbReference type="SUPFAM" id="SSF53927">
    <property type="entry name" value="Cytidine deaminase-like"/>
    <property type="match status" value="1"/>
</dbReference>
<gene>
    <name evidence="11" type="ORF">HHK36_029833</name>
</gene>
<evidence type="ECO:0000256" key="9">
    <source>
        <dbReference type="SAM" id="MobiDB-lite"/>
    </source>
</evidence>
<sequence>MHNCYISSTITIRSKGYLSFSFNDNCCLLNERIGKSSCSSCDCCAFSIHRLPINPSFLYGLRQSTLIHWSASRMLILGGGDRNCWLPDLERGCYGVSGSLRGRSISKRRIRGREGRFGCMVSEENGERYDSGVDGSAEAMLSLLTEEIGENCVGNGRLASRRARVEKRGHITDGCSGEEKENVGPNYLEMNSKSEFELVKIKAKEEGYMWSGGKEGSSRRENFGVRKEGSSCSSYYSVSYSGDIESDALVQAKHGVFPGESSSGYKKESRKNREKAFVEKVTEQFKSYGDDVGGNSEVSIQGNVAVGSYAMGSVEWNSRNTTEKNFTEVSSGQKISREESPQKHSKISKIWGSGTERVSSSHSKFNGKEENSTLAVNLVEETRDQRSQTGDRVTEHSESLRKTQQLTEMSEIQDSDFEMISSSQKQLSDMKGNITAAVNSVQETRDRNSQMVDQITGQNISRRKFQQLTKTSEFNDNDTQKNSISQRQTETEMEKIDDHSTSILSSAQVTREQSTQRGHQIIREIDSRGKSQPLGGMSEIHGSDIEKTPTSQKRSVTRMKNQDKSSTSVQEAKELCTATNQEVLGRSELRKESQDRINVSVIRACDTERVTDSQRLSEERITSQEENFTSVVDLIEETRERRNQSGGILYEQIGSREESRRPIKTSSFLENTSERASSSQKSLNSVRQAREQQIGARKEDETNSQVILMPPPSQLVARVSLDVEPTSGYTTKEFYSETSEIGSSALYTHPQGRRPALPNEQHDGTRKDETYEEPSNLIVHEDAFGSAHLIEKSSTQFVREFVEKSRHEGSTSEIQKERKSYEKQQGLSQYVFENLPISDEMLGVADLSFHEPPTTEAPECSPKTRGVTVKRTSRSLWSIIADVVRMRWGARAESHSSAVKSGGRSLSNELVGSEAWFSSHESDKNNDENVKRGRRSMPKEPRSTNQTQLGKAPTQSQGEVSDTMSSQDKLRQGEANISSPGDTLDISSASKGTSSASGRENFDWNEDEKRGQGISSSITSGDSSLPLPDRRLSRSPVIEQTSESSKVEVSRSGFMDQLEQPVRERPTEASGTEGKDGDLKRRKLQRNKQVQKERFDQWEEAYKLESEQRKIDEMFMMEALLEAKKAANTWEVPVGAVLVHHGKVIARGCNLVEELRDSTAHAEMICIREASNLLRTWRLAETTLYVTLEPCPMCAGAILQSRIDSLVWGAPNKLLGADGSWVRLFPSGIEGGSGSDQTNQPAGPVHPFHPNMKIRRGVLATECAEVMQQFFQLRRRKKEKKPEPPTPPSCLPVSTHPSKFISKMHNIFSIMFCL</sequence>
<comment type="subunit">
    <text evidence="2">Homodimer.</text>
</comment>
<organism evidence="11 12">
    <name type="scientific">Tetracentron sinense</name>
    <name type="common">Spur-leaf</name>
    <dbReference type="NCBI Taxonomy" id="13715"/>
    <lineage>
        <taxon>Eukaryota</taxon>
        <taxon>Viridiplantae</taxon>
        <taxon>Streptophyta</taxon>
        <taxon>Embryophyta</taxon>
        <taxon>Tracheophyta</taxon>
        <taxon>Spermatophyta</taxon>
        <taxon>Magnoliopsida</taxon>
        <taxon>Trochodendrales</taxon>
        <taxon>Trochodendraceae</taxon>
        <taxon>Tetracentron</taxon>
    </lineage>
</organism>
<dbReference type="GO" id="GO:0052717">
    <property type="term" value="F:tRNA-specific adenosine-34 deaminase activity"/>
    <property type="evidence" value="ECO:0007669"/>
    <property type="project" value="UniProtKB-EC"/>
</dbReference>
<feature type="region of interest" description="Disordered" evidence="9">
    <location>
        <begin position="1274"/>
        <end position="1294"/>
    </location>
</feature>
<dbReference type="EMBL" id="JABCRI010000023">
    <property type="protein sequence ID" value="KAF8378491.1"/>
    <property type="molecule type" value="Genomic_DNA"/>
</dbReference>
<feature type="compositionally biased region" description="Polar residues" evidence="9">
    <location>
        <begin position="943"/>
        <end position="967"/>
    </location>
</feature>
<feature type="compositionally biased region" description="Low complexity" evidence="9">
    <location>
        <begin position="1013"/>
        <end position="1024"/>
    </location>
</feature>
<dbReference type="EC" id="3.5.4.33" evidence="3"/>
<feature type="region of interest" description="Disordered" evidence="9">
    <location>
        <begin position="473"/>
        <end position="572"/>
    </location>
</feature>
<comment type="caution">
    <text evidence="11">The sequence shown here is derived from an EMBL/GenBank/DDBJ whole genome shotgun (WGS) entry which is preliminary data.</text>
</comment>
<feature type="compositionally biased region" description="Polar residues" evidence="9">
    <location>
        <begin position="501"/>
        <end position="518"/>
    </location>
</feature>
<evidence type="ECO:0000256" key="3">
    <source>
        <dbReference type="ARBA" id="ARBA00012740"/>
    </source>
</evidence>
<proteinExistence type="inferred from homology"/>
<dbReference type="PANTHER" id="PTHR11079">
    <property type="entry name" value="CYTOSINE DEAMINASE FAMILY MEMBER"/>
    <property type="match status" value="1"/>
</dbReference>
<dbReference type="InterPro" id="IPR002125">
    <property type="entry name" value="CMP_dCMP_dom"/>
</dbReference>
<comment type="cofactor">
    <cofactor evidence="1">
        <name>Zn(2+)</name>
        <dbReference type="ChEBI" id="CHEBI:29105"/>
    </cofactor>
</comment>
<name>A0A835D246_TETSI</name>
<dbReference type="GO" id="GO:0009507">
    <property type="term" value="C:chloroplast"/>
    <property type="evidence" value="ECO:0007669"/>
    <property type="project" value="TreeGrafter"/>
</dbReference>
<feature type="compositionally biased region" description="Low complexity" evidence="9">
    <location>
        <begin position="987"/>
        <end position="998"/>
    </location>
</feature>
<evidence type="ECO:0000256" key="2">
    <source>
        <dbReference type="ARBA" id="ARBA00011738"/>
    </source>
</evidence>
<keyword evidence="7" id="KW-0862">Zinc</keyword>
<feature type="compositionally biased region" description="Basic and acidic residues" evidence="9">
    <location>
        <begin position="920"/>
        <end position="942"/>
    </location>
</feature>
<evidence type="ECO:0000256" key="1">
    <source>
        <dbReference type="ARBA" id="ARBA00001947"/>
    </source>
</evidence>
<dbReference type="OrthoDB" id="408702at2759"/>
<evidence type="ECO:0000256" key="4">
    <source>
        <dbReference type="ARBA" id="ARBA00022694"/>
    </source>
</evidence>
<feature type="compositionally biased region" description="Basic and acidic residues" evidence="9">
    <location>
        <begin position="760"/>
        <end position="769"/>
    </location>
</feature>
<evidence type="ECO:0000313" key="11">
    <source>
        <dbReference type="EMBL" id="KAF8378491.1"/>
    </source>
</evidence>
<dbReference type="GO" id="GO:0002100">
    <property type="term" value="P:tRNA wobble adenosine to inosine editing"/>
    <property type="evidence" value="ECO:0007669"/>
    <property type="project" value="InterPro"/>
</dbReference>
<dbReference type="Pfam" id="PF00383">
    <property type="entry name" value="dCMP_cyt_deam_1"/>
    <property type="match status" value="1"/>
</dbReference>
<feature type="compositionally biased region" description="Basic and acidic residues" evidence="9">
    <location>
        <begin position="1061"/>
        <end position="1079"/>
    </location>
</feature>
<dbReference type="FunFam" id="3.40.140.10:FF:000005">
    <property type="entry name" value="tRNA-specific adenosine deaminase"/>
    <property type="match status" value="1"/>
</dbReference>
<keyword evidence="12" id="KW-1185">Reference proteome</keyword>
<feature type="compositionally biased region" description="Polar residues" evidence="9">
    <location>
        <begin position="664"/>
        <end position="687"/>
    </location>
</feature>
<dbReference type="PANTHER" id="PTHR11079:SF179">
    <property type="entry name" value="TRNA(ADENINE(34)) DEAMINASE, CHLOROPLASTIC"/>
    <property type="match status" value="1"/>
</dbReference>
<dbReference type="HAMAP" id="MF_00972">
    <property type="entry name" value="tRNA_aden_deaminase"/>
    <property type="match status" value="1"/>
</dbReference>
<feature type="compositionally biased region" description="Basic and acidic residues" evidence="9">
    <location>
        <begin position="489"/>
        <end position="500"/>
    </location>
</feature>
<protein>
    <recommendedName>
        <fullName evidence="3">tRNA(adenine(34)) deaminase</fullName>
        <ecNumber evidence="3">3.5.4.33</ecNumber>
    </recommendedName>
</protein>
<dbReference type="CDD" id="cd01285">
    <property type="entry name" value="nucleoside_deaminase"/>
    <property type="match status" value="1"/>
</dbReference>
<feature type="region of interest" description="Disordered" evidence="9">
    <location>
        <begin position="746"/>
        <end position="770"/>
    </location>
</feature>
<dbReference type="Proteomes" id="UP000655225">
    <property type="component" value="Unassembled WGS sequence"/>
</dbReference>
<evidence type="ECO:0000256" key="7">
    <source>
        <dbReference type="ARBA" id="ARBA00022833"/>
    </source>
</evidence>
<dbReference type="PROSITE" id="PS51747">
    <property type="entry name" value="CYT_DCMP_DEAMINASES_2"/>
    <property type="match status" value="1"/>
</dbReference>
<evidence type="ECO:0000256" key="5">
    <source>
        <dbReference type="ARBA" id="ARBA00022723"/>
    </source>
</evidence>
<dbReference type="InterPro" id="IPR028883">
    <property type="entry name" value="tRNA_aden_deaminase"/>
</dbReference>
<keyword evidence="5" id="KW-0479">Metal-binding</keyword>
<evidence type="ECO:0000313" key="12">
    <source>
        <dbReference type="Proteomes" id="UP000655225"/>
    </source>
</evidence>